<dbReference type="AlphaFoldDB" id="A0A1A9I3Y4"/>
<evidence type="ECO:0000313" key="2">
    <source>
        <dbReference type="EMBL" id="ANH82378.1"/>
    </source>
</evidence>
<dbReference type="InterPro" id="IPR035177">
    <property type="entry name" value="TssN"/>
</dbReference>
<feature type="transmembrane region" description="Helical" evidence="1">
    <location>
        <begin position="46"/>
        <end position="68"/>
    </location>
</feature>
<feature type="transmembrane region" description="Helical" evidence="1">
    <location>
        <begin position="12"/>
        <end position="34"/>
    </location>
</feature>
<protein>
    <recommendedName>
        <fullName evidence="4">TssN family type VI secretion system protein</fullName>
    </recommendedName>
</protein>
<feature type="transmembrane region" description="Helical" evidence="1">
    <location>
        <begin position="74"/>
        <end position="93"/>
    </location>
</feature>
<dbReference type="STRING" id="1176587.A8C56_16660"/>
<accession>A0A1A9I3Y4</accession>
<keyword evidence="1" id="KW-0812">Transmembrane</keyword>
<dbReference type="Proteomes" id="UP000077667">
    <property type="component" value="Chromosome"/>
</dbReference>
<proteinExistence type="predicted"/>
<dbReference type="RefSeq" id="WP_067758469.1">
    <property type="nucleotide sequence ID" value="NZ_CP015772.1"/>
</dbReference>
<evidence type="ECO:0008006" key="4">
    <source>
        <dbReference type="Google" id="ProtNLM"/>
    </source>
</evidence>
<feature type="transmembrane region" description="Helical" evidence="1">
    <location>
        <begin position="139"/>
        <end position="156"/>
    </location>
</feature>
<keyword evidence="3" id="KW-1185">Reference proteome</keyword>
<keyword evidence="1" id="KW-1133">Transmembrane helix</keyword>
<keyword evidence="1" id="KW-0472">Membrane</keyword>
<dbReference type="Pfam" id="PF17555">
    <property type="entry name" value="TssN"/>
    <property type="match status" value="1"/>
</dbReference>
<evidence type="ECO:0000256" key="1">
    <source>
        <dbReference type="SAM" id="Phobius"/>
    </source>
</evidence>
<reference evidence="2 3" key="1">
    <citation type="submission" date="2016-05" db="EMBL/GenBank/DDBJ databases">
        <title>Niabella ginsenosidivorans BS26 whole genome sequencing.</title>
        <authorList>
            <person name="Im W.T."/>
            <person name="Siddiqi M.Z."/>
        </authorList>
    </citation>
    <scope>NUCLEOTIDE SEQUENCE [LARGE SCALE GENOMIC DNA]</scope>
    <source>
        <strain evidence="2 3">BS26</strain>
    </source>
</reference>
<dbReference type="KEGG" id="nia:A8C56_16660"/>
<name>A0A1A9I3Y4_9BACT</name>
<sequence length="289" mass="33941">MENWFSPSLKSALPYLGVSFISMSVIMGLIVSRIRGSFKPFTKPTVYYILLYAAGFAIIGLMSWFNFLESNTQLFLMFQLLFLALGILHVYTLTTKLKWVNEKTYWAEVFLTLAITLLGALCFLMTYRLFRKNGMDITMATAAVIFFVPLIVYYTYRSAIAIPFKILKQWHYPAHSEVAEVDEKKLRNLLVISFEFYKKGNDKHFTNFRAKAPMDMEFGELFYYFINDYNDRHPNATITYINEKGESSGWIFFKKPKWYTLFTKYIDPERTIFINKIRENDIIICSRVS</sequence>
<organism evidence="2 3">
    <name type="scientific">Niabella ginsenosidivorans</name>
    <dbReference type="NCBI Taxonomy" id="1176587"/>
    <lineage>
        <taxon>Bacteria</taxon>
        <taxon>Pseudomonadati</taxon>
        <taxon>Bacteroidota</taxon>
        <taxon>Chitinophagia</taxon>
        <taxon>Chitinophagales</taxon>
        <taxon>Chitinophagaceae</taxon>
        <taxon>Niabella</taxon>
    </lineage>
</organism>
<feature type="transmembrane region" description="Helical" evidence="1">
    <location>
        <begin position="105"/>
        <end position="127"/>
    </location>
</feature>
<dbReference type="EMBL" id="CP015772">
    <property type="protein sequence ID" value="ANH82378.1"/>
    <property type="molecule type" value="Genomic_DNA"/>
</dbReference>
<dbReference type="OrthoDB" id="1024052at2"/>
<evidence type="ECO:0000313" key="3">
    <source>
        <dbReference type="Proteomes" id="UP000077667"/>
    </source>
</evidence>
<gene>
    <name evidence="2" type="ORF">A8C56_16660</name>
</gene>